<evidence type="ECO:0000256" key="4">
    <source>
        <dbReference type="ARBA" id="ARBA00022737"/>
    </source>
</evidence>
<protein>
    <submittedName>
        <fullName evidence="9">Pyruvate ferredoxin oxidoreductase, gamma subunit</fullName>
    </submittedName>
</protein>
<dbReference type="NCBIfam" id="NF045790">
    <property type="entry name" value="OxalOxreddelta"/>
    <property type="match status" value="1"/>
</dbReference>
<dbReference type="InterPro" id="IPR011898">
    <property type="entry name" value="PorD_KorD"/>
</dbReference>
<comment type="caution">
    <text evidence="9">The sequence shown here is derived from an EMBL/GenBank/DDBJ whole genome shotgun (WGS) entry which is preliminary data.</text>
</comment>
<dbReference type="EMBL" id="VNHO01000014">
    <property type="protein sequence ID" value="TYP53753.1"/>
    <property type="molecule type" value="Genomic_DNA"/>
</dbReference>
<dbReference type="RefSeq" id="WP_148867228.1">
    <property type="nucleotide sequence ID" value="NZ_VNHO01000014.1"/>
</dbReference>
<dbReference type="InterPro" id="IPR017896">
    <property type="entry name" value="4Fe4S_Fe-S-bd"/>
</dbReference>
<reference evidence="9 10" key="1">
    <citation type="submission" date="2019-07" db="EMBL/GenBank/DDBJ databases">
        <title>Genomic Encyclopedia of Type Strains, Phase I: the one thousand microbial genomes (KMG-I) project.</title>
        <authorList>
            <person name="Kyrpides N."/>
        </authorList>
    </citation>
    <scope>NUCLEOTIDE SEQUENCE [LARGE SCALE GENOMIC DNA]</scope>
    <source>
        <strain evidence="9 10">DSM 16647</strain>
    </source>
</reference>
<evidence type="ECO:0000256" key="1">
    <source>
        <dbReference type="ARBA" id="ARBA00001966"/>
    </source>
</evidence>
<evidence type="ECO:0000256" key="7">
    <source>
        <dbReference type="ARBA" id="ARBA00023014"/>
    </source>
</evidence>
<evidence type="ECO:0000256" key="3">
    <source>
        <dbReference type="ARBA" id="ARBA00022723"/>
    </source>
</evidence>
<dbReference type="Gene3D" id="3.40.920.10">
    <property type="entry name" value="Pyruvate-ferredoxin oxidoreductase, PFOR, domain III"/>
    <property type="match status" value="1"/>
</dbReference>
<organism evidence="9 10">
    <name type="scientific">Thermosediminibacter litoriperuensis</name>
    <dbReference type="NCBI Taxonomy" id="291989"/>
    <lineage>
        <taxon>Bacteria</taxon>
        <taxon>Bacillati</taxon>
        <taxon>Bacillota</taxon>
        <taxon>Clostridia</taxon>
        <taxon>Thermosediminibacterales</taxon>
        <taxon>Thermosediminibacteraceae</taxon>
        <taxon>Thermosediminibacter</taxon>
    </lineage>
</organism>
<dbReference type="PANTHER" id="PTHR43724">
    <property type="entry name" value="PYRUVATE SYNTHASE SUBUNIT PORD"/>
    <property type="match status" value="1"/>
</dbReference>
<keyword evidence="6" id="KW-0408">Iron</keyword>
<evidence type="ECO:0000256" key="5">
    <source>
        <dbReference type="ARBA" id="ARBA00023002"/>
    </source>
</evidence>
<dbReference type="InterPro" id="IPR019752">
    <property type="entry name" value="Pyrv/ketoisovalerate_OxRed_cat"/>
</dbReference>
<keyword evidence="10" id="KW-1185">Reference proteome</keyword>
<dbReference type="Pfam" id="PF01558">
    <property type="entry name" value="POR"/>
    <property type="match status" value="1"/>
</dbReference>
<dbReference type="NCBIfam" id="TIGR02179">
    <property type="entry name" value="PorD_KorD"/>
    <property type="match status" value="1"/>
</dbReference>
<dbReference type="Proteomes" id="UP000322294">
    <property type="component" value="Unassembled WGS sequence"/>
</dbReference>
<accession>A0A5S5AQ34</accession>
<keyword evidence="5" id="KW-0560">Oxidoreductase</keyword>
<keyword evidence="2" id="KW-0004">4Fe-4S</keyword>
<dbReference type="SUPFAM" id="SSF53323">
    <property type="entry name" value="Pyruvate-ferredoxin oxidoreductase, PFOR, domain III"/>
    <property type="match status" value="1"/>
</dbReference>
<dbReference type="SUPFAM" id="SSF54862">
    <property type="entry name" value="4Fe-4S ferredoxins"/>
    <property type="match status" value="1"/>
</dbReference>
<evidence type="ECO:0000256" key="6">
    <source>
        <dbReference type="ARBA" id="ARBA00023004"/>
    </source>
</evidence>
<dbReference type="InterPro" id="IPR054933">
    <property type="entry name" value="OxalOxred_delta"/>
</dbReference>
<dbReference type="Gene3D" id="3.30.70.20">
    <property type="match status" value="1"/>
</dbReference>
<name>A0A5S5AQ34_9FIRM</name>
<evidence type="ECO:0000313" key="9">
    <source>
        <dbReference type="EMBL" id="TYP53753.1"/>
    </source>
</evidence>
<dbReference type="Pfam" id="PF00037">
    <property type="entry name" value="Fer4"/>
    <property type="match status" value="1"/>
</dbReference>
<feature type="domain" description="4Fe-4S ferredoxin-type" evidence="8">
    <location>
        <begin position="281"/>
        <end position="310"/>
    </location>
</feature>
<dbReference type="AlphaFoldDB" id="A0A5S5AQ34"/>
<feature type="domain" description="4Fe-4S ferredoxin-type" evidence="8">
    <location>
        <begin position="252"/>
        <end position="280"/>
    </location>
</feature>
<evidence type="ECO:0000313" key="10">
    <source>
        <dbReference type="Proteomes" id="UP000322294"/>
    </source>
</evidence>
<keyword evidence="7" id="KW-0411">Iron-sulfur</keyword>
<dbReference type="OrthoDB" id="9794954at2"/>
<dbReference type="InterPro" id="IPR017900">
    <property type="entry name" value="4Fe4S_Fe_S_CS"/>
</dbReference>
<evidence type="ECO:0000256" key="2">
    <source>
        <dbReference type="ARBA" id="ARBA00022485"/>
    </source>
</evidence>
<dbReference type="PANTHER" id="PTHR43724:SF1">
    <property type="entry name" value="PYRUVATE SYNTHASE SUBUNIT PORD"/>
    <property type="match status" value="1"/>
</dbReference>
<gene>
    <name evidence="9" type="ORF">LZ11_01475</name>
</gene>
<dbReference type="GO" id="GO:0046872">
    <property type="term" value="F:metal ion binding"/>
    <property type="evidence" value="ECO:0007669"/>
    <property type="project" value="UniProtKB-KW"/>
</dbReference>
<proteinExistence type="predicted"/>
<keyword evidence="9" id="KW-0670">Pyruvate</keyword>
<sequence length="315" mass="34111">MSSNELFIEPNLKQITVWSRGVIMNKDARDVVVALTEAASKEGKYVQAWENYVDLPDRINVPVRAYARISSDPIASRYVYENEAPDIVVVLEETLVKGVPVLKGIKPGSTLVVNTRRSIDTILKFLGDTGNLGQIATVDASSMAEAVVTLSGSEGATDATGIGAGIAAPIAGAVARVTGIVDVENLARVVKNPAAMRRGYEEVQVRKLEVRPVAKESQTTAKELLRQMPFAGTVPSPQEENEGMVTGNWRMKRPILNTEACTQCWTCWIYCPDSCIKKGEDGPLFNLKYCKGCGLCATVCPTGAITEVPELDFED</sequence>
<dbReference type="GO" id="GO:0016625">
    <property type="term" value="F:oxidoreductase activity, acting on the aldehyde or oxo group of donors, iron-sulfur protein as acceptor"/>
    <property type="evidence" value="ECO:0007669"/>
    <property type="project" value="InterPro"/>
</dbReference>
<dbReference type="PROSITE" id="PS51379">
    <property type="entry name" value="4FE4S_FER_2"/>
    <property type="match status" value="2"/>
</dbReference>
<keyword evidence="4" id="KW-0677">Repeat</keyword>
<dbReference type="PROSITE" id="PS00198">
    <property type="entry name" value="4FE4S_FER_1"/>
    <property type="match status" value="1"/>
</dbReference>
<evidence type="ECO:0000259" key="8">
    <source>
        <dbReference type="PROSITE" id="PS51379"/>
    </source>
</evidence>
<dbReference type="InterPro" id="IPR002869">
    <property type="entry name" value="Pyrv_flavodox_OxRed_cen"/>
</dbReference>
<comment type="cofactor">
    <cofactor evidence="1">
        <name>[4Fe-4S] cluster</name>
        <dbReference type="ChEBI" id="CHEBI:49883"/>
    </cofactor>
</comment>
<dbReference type="GO" id="GO:0051539">
    <property type="term" value="F:4 iron, 4 sulfur cluster binding"/>
    <property type="evidence" value="ECO:0007669"/>
    <property type="project" value="UniProtKB-KW"/>
</dbReference>
<keyword evidence="3" id="KW-0479">Metal-binding</keyword>